<accession>A0A7U7GES9</accession>
<feature type="region of interest" description="Disordered" evidence="1">
    <location>
        <begin position="1"/>
        <end position="69"/>
    </location>
</feature>
<evidence type="ECO:0000256" key="1">
    <source>
        <dbReference type="SAM" id="MobiDB-lite"/>
    </source>
</evidence>
<dbReference type="EMBL" id="CBTK010000287">
    <property type="protein sequence ID" value="CDH47036.1"/>
    <property type="molecule type" value="Genomic_DNA"/>
</dbReference>
<gene>
    <name evidence="2" type="ORF">BN874_70020</name>
</gene>
<keyword evidence="3" id="KW-1185">Reference proteome</keyword>
<reference evidence="2 3" key="1">
    <citation type="journal article" date="2014" name="ISME J.">
        <title>Candidatus Competibacter-lineage genomes retrieved from metagenomes reveal functional metabolic diversity.</title>
        <authorList>
            <person name="McIlroy S.J."/>
            <person name="Albertsen M."/>
            <person name="Andresen E.K."/>
            <person name="Saunders A.M."/>
            <person name="Kristiansen R."/>
            <person name="Stokholm-Bjerregaard M."/>
            <person name="Nielsen K.L."/>
            <person name="Nielsen P.H."/>
        </authorList>
    </citation>
    <scope>NUCLEOTIDE SEQUENCE [LARGE SCALE GENOMIC DNA]</scope>
    <source>
        <strain evidence="2 3">Run_B_J11</strain>
    </source>
</reference>
<dbReference type="Proteomes" id="UP000019184">
    <property type="component" value="Unassembled WGS sequence"/>
</dbReference>
<proteinExistence type="predicted"/>
<sequence>MVEPAPVKPKYDFYTELPKRQIDIQHESASPRSGPQPSPVRTQPALDPLRKPMTPHKIVTTPTVAVKNP</sequence>
<name>A0A7U7GES9_9GAMM</name>
<evidence type="ECO:0000313" key="3">
    <source>
        <dbReference type="Proteomes" id="UP000019184"/>
    </source>
</evidence>
<dbReference type="AlphaFoldDB" id="A0A7U7GES9"/>
<protein>
    <submittedName>
        <fullName evidence="2">Uncharacterized protein</fullName>
    </submittedName>
</protein>
<comment type="caution">
    <text evidence="2">The sequence shown here is derived from an EMBL/GenBank/DDBJ whole genome shotgun (WGS) entry which is preliminary data.</text>
</comment>
<evidence type="ECO:0000313" key="2">
    <source>
        <dbReference type="EMBL" id="CDH47036.1"/>
    </source>
</evidence>
<feature type="compositionally biased region" description="Polar residues" evidence="1">
    <location>
        <begin position="27"/>
        <end position="41"/>
    </location>
</feature>
<organism evidence="2 3">
    <name type="scientific">Candidatus Contendobacter odensis Run_B_J11</name>
    <dbReference type="NCBI Taxonomy" id="1400861"/>
    <lineage>
        <taxon>Bacteria</taxon>
        <taxon>Pseudomonadati</taxon>
        <taxon>Pseudomonadota</taxon>
        <taxon>Gammaproteobacteria</taxon>
        <taxon>Candidatus Competibacteraceae</taxon>
        <taxon>Candidatus Contendibacter</taxon>
    </lineage>
</organism>
<feature type="compositionally biased region" description="Basic and acidic residues" evidence="1">
    <location>
        <begin position="9"/>
        <end position="26"/>
    </location>
</feature>